<feature type="transmembrane region" description="Helical" evidence="18">
    <location>
        <begin position="96"/>
        <end position="115"/>
    </location>
</feature>
<feature type="transmembrane region" description="Helical" evidence="18">
    <location>
        <begin position="3428"/>
        <end position="3449"/>
    </location>
</feature>
<keyword evidence="7 18" id="KW-1133">Transmembrane helix</keyword>
<feature type="transmembrane region" description="Helical" evidence="18">
    <location>
        <begin position="394"/>
        <end position="415"/>
    </location>
</feature>
<feature type="transmembrane region" description="Helical" evidence="18">
    <location>
        <begin position="2397"/>
        <end position="2414"/>
    </location>
</feature>
<dbReference type="PROSITE" id="PS50267">
    <property type="entry name" value="NA_NEUROTRAN_SYMP_3"/>
    <property type="match status" value="5"/>
</dbReference>
<evidence type="ECO:0000256" key="7">
    <source>
        <dbReference type="ARBA" id="ARBA00022989"/>
    </source>
</evidence>
<dbReference type="VEuPathDB" id="VectorBase:ADIR002070"/>
<dbReference type="InterPro" id="IPR037272">
    <property type="entry name" value="SNS_sf"/>
</dbReference>
<dbReference type="GO" id="GO:0005283">
    <property type="term" value="F:amino acid:sodium symporter activity"/>
    <property type="evidence" value="ECO:0007669"/>
    <property type="project" value="TreeGrafter"/>
</dbReference>
<proteinExistence type="inferred from homology"/>
<keyword evidence="10 18" id="KW-0472">Membrane</keyword>
<feature type="transmembrane region" description="Helical" evidence="18">
    <location>
        <begin position="1517"/>
        <end position="1539"/>
    </location>
</feature>
<name>A0A182N358_9DIPT</name>
<feature type="disulfide bond" evidence="15">
    <location>
        <begin position="1298"/>
        <end position="1306"/>
    </location>
</feature>
<dbReference type="Gene3D" id="1.20.1250.20">
    <property type="entry name" value="MFS general substrate transporter like domains"/>
    <property type="match status" value="2"/>
</dbReference>
<dbReference type="CDD" id="cd10324">
    <property type="entry name" value="SLC6sbd"/>
    <property type="match status" value="5"/>
</dbReference>
<feature type="transmembrane region" description="Helical" evidence="18">
    <location>
        <begin position="3679"/>
        <end position="3697"/>
    </location>
</feature>
<feature type="transmembrane region" description="Helical" evidence="18">
    <location>
        <begin position="1423"/>
        <end position="1447"/>
    </location>
</feature>
<feature type="transmembrane region" description="Helical" evidence="18">
    <location>
        <begin position="166"/>
        <end position="184"/>
    </location>
</feature>
<feature type="transmembrane region" description="Helical" evidence="18">
    <location>
        <begin position="884"/>
        <end position="904"/>
    </location>
</feature>
<feature type="transmembrane region" description="Helical" evidence="18">
    <location>
        <begin position="2737"/>
        <end position="2762"/>
    </location>
</feature>
<feature type="region of interest" description="Disordered" evidence="17">
    <location>
        <begin position="561"/>
        <end position="580"/>
    </location>
</feature>
<feature type="transmembrane region" description="Helical" evidence="18">
    <location>
        <begin position="2848"/>
        <end position="2871"/>
    </location>
</feature>
<evidence type="ECO:0000256" key="3">
    <source>
        <dbReference type="ARBA" id="ARBA00022448"/>
    </source>
</evidence>
<feature type="transmembrane region" description="Helical" evidence="18">
    <location>
        <begin position="3012"/>
        <end position="3032"/>
    </location>
</feature>
<keyword evidence="20" id="KW-1185">Reference proteome</keyword>
<dbReference type="Proteomes" id="UP000075884">
    <property type="component" value="Unassembled WGS sequence"/>
</dbReference>
<dbReference type="Pfam" id="PF00209">
    <property type="entry name" value="SNF"/>
    <property type="match status" value="5"/>
</dbReference>
<evidence type="ECO:0000256" key="18">
    <source>
        <dbReference type="SAM" id="Phobius"/>
    </source>
</evidence>
<feature type="transmembrane region" description="Helical" evidence="18">
    <location>
        <begin position="3788"/>
        <end position="3814"/>
    </location>
</feature>
<dbReference type="NCBIfam" id="NF037979">
    <property type="entry name" value="Na_transp"/>
    <property type="match status" value="3"/>
</dbReference>
<feature type="transmembrane region" description="Helical" evidence="18">
    <location>
        <begin position="3063"/>
        <end position="3084"/>
    </location>
</feature>
<keyword evidence="4 16" id="KW-0812">Transmembrane</keyword>
<evidence type="ECO:0000256" key="15">
    <source>
        <dbReference type="PIRSR" id="PIRSR600175-2"/>
    </source>
</evidence>
<evidence type="ECO:0000256" key="5">
    <source>
        <dbReference type="ARBA" id="ARBA00022847"/>
    </source>
</evidence>
<keyword evidence="5 16" id="KW-0769">Symport</keyword>
<reference evidence="20" key="1">
    <citation type="submission" date="2013-03" db="EMBL/GenBank/DDBJ databases">
        <title>The Genome Sequence of Anopheles dirus WRAIR2.</title>
        <authorList>
            <consortium name="The Broad Institute Genomics Platform"/>
            <person name="Neafsey D.E."/>
            <person name="Walton C."/>
            <person name="Walker B."/>
            <person name="Young S.K."/>
            <person name="Zeng Q."/>
            <person name="Gargeya S."/>
            <person name="Fitzgerald M."/>
            <person name="Haas B."/>
            <person name="Abouelleil A."/>
            <person name="Allen A.W."/>
            <person name="Alvarado L."/>
            <person name="Arachchi H.M."/>
            <person name="Berlin A.M."/>
            <person name="Chapman S.B."/>
            <person name="Gainer-Dewar J."/>
            <person name="Goldberg J."/>
            <person name="Griggs A."/>
            <person name="Gujja S."/>
            <person name="Hansen M."/>
            <person name="Howarth C."/>
            <person name="Imamovic A."/>
            <person name="Ireland A."/>
            <person name="Larimer J."/>
            <person name="McCowan C."/>
            <person name="Murphy C."/>
            <person name="Pearson M."/>
            <person name="Poon T.W."/>
            <person name="Priest M."/>
            <person name="Roberts A."/>
            <person name="Saif S."/>
            <person name="Shea T."/>
            <person name="Sisk P."/>
            <person name="Sykes S."/>
            <person name="Wortman J."/>
            <person name="Nusbaum C."/>
            <person name="Birren B."/>
        </authorList>
    </citation>
    <scope>NUCLEOTIDE SEQUENCE [LARGE SCALE GENOMIC DNA]</scope>
    <source>
        <strain evidence="20">WRAIR2</strain>
    </source>
</reference>
<dbReference type="PROSITE" id="PS00754">
    <property type="entry name" value="NA_NEUROTRAN_SYMP_2"/>
    <property type="match status" value="2"/>
</dbReference>
<feature type="transmembrane region" description="Helical" evidence="18">
    <location>
        <begin position="3960"/>
        <end position="3981"/>
    </location>
</feature>
<feature type="transmembrane region" description="Helical" evidence="18">
    <location>
        <begin position="1631"/>
        <end position="1652"/>
    </location>
</feature>
<feature type="transmembrane region" description="Helical" evidence="18">
    <location>
        <begin position="2152"/>
        <end position="2180"/>
    </location>
</feature>
<dbReference type="PANTHER" id="PTHR11616">
    <property type="entry name" value="SODIUM/CHLORIDE DEPENDENT TRANSPORTER"/>
    <property type="match status" value="1"/>
</dbReference>
<dbReference type="SUPFAM" id="SSF103473">
    <property type="entry name" value="MFS general substrate transporter"/>
    <property type="match status" value="2"/>
</dbReference>
<feature type="transmembrane region" description="Helical" evidence="18">
    <location>
        <begin position="3145"/>
        <end position="3163"/>
    </location>
</feature>
<feature type="transmembrane region" description="Helical" evidence="18">
    <location>
        <begin position="964"/>
        <end position="982"/>
    </location>
</feature>
<keyword evidence="11" id="KW-0325">Glycoprotein</keyword>
<feature type="binding site" evidence="14">
    <location>
        <position position="1537"/>
    </location>
    <ligand>
        <name>Na(+)</name>
        <dbReference type="ChEBI" id="CHEBI:29101"/>
        <label>1</label>
    </ligand>
</feature>
<dbReference type="EnsemblMetazoa" id="ADIR002070-RA">
    <property type="protein sequence ID" value="ADIR002070-PA"/>
    <property type="gene ID" value="ADIR002070"/>
</dbReference>
<feature type="transmembrane region" description="Helical" evidence="18">
    <location>
        <begin position="1265"/>
        <end position="1286"/>
    </location>
</feature>
<dbReference type="SUPFAM" id="SSF161070">
    <property type="entry name" value="SNF-like"/>
    <property type="match status" value="5"/>
</dbReference>
<comment type="function">
    <text evidence="13">Unusual broad substrate spectrum amino acid:sodium cotransporter that promotes absorption of the D isomers of essential amino acids. Neutral amino acids are the preferred substrates, especially methionine and phenylalanine.</text>
</comment>
<dbReference type="GO" id="GO:0005886">
    <property type="term" value="C:plasma membrane"/>
    <property type="evidence" value="ECO:0007669"/>
    <property type="project" value="TreeGrafter"/>
</dbReference>
<feature type="transmembrane region" description="Helical" evidence="18">
    <location>
        <begin position="2091"/>
        <end position="2116"/>
    </location>
</feature>
<feature type="transmembrane region" description="Helical" evidence="18">
    <location>
        <begin position="345"/>
        <end position="366"/>
    </location>
</feature>
<feature type="transmembrane region" description="Helical" evidence="18">
    <location>
        <begin position="3354"/>
        <end position="3372"/>
    </location>
</feature>
<feature type="transmembrane region" description="Helical" evidence="18">
    <location>
        <begin position="205"/>
        <end position="225"/>
    </location>
</feature>
<feature type="transmembrane region" description="Helical" evidence="18">
    <location>
        <begin position="1559"/>
        <end position="1578"/>
    </location>
</feature>
<evidence type="ECO:0000256" key="1">
    <source>
        <dbReference type="ARBA" id="ARBA00004141"/>
    </source>
</evidence>
<dbReference type="InterPro" id="IPR011701">
    <property type="entry name" value="MFS"/>
</dbReference>
<evidence type="ECO:0000256" key="11">
    <source>
        <dbReference type="ARBA" id="ARBA00023180"/>
    </source>
</evidence>
<reference evidence="19" key="2">
    <citation type="submission" date="2020-05" db="UniProtKB">
        <authorList>
            <consortium name="EnsemblMetazoa"/>
        </authorList>
    </citation>
    <scope>IDENTIFICATION</scope>
    <source>
        <strain evidence="19">WRAIR2</strain>
    </source>
</reference>
<keyword evidence="14" id="KW-0479">Metal-binding</keyword>
<feature type="transmembrane region" description="Helical" evidence="18">
    <location>
        <begin position="3254"/>
        <end position="3279"/>
    </location>
</feature>
<feature type="transmembrane region" description="Helical" evidence="18">
    <location>
        <begin position="427"/>
        <end position="445"/>
    </location>
</feature>
<feature type="transmembrane region" description="Helical" evidence="18">
    <location>
        <begin position="3849"/>
        <end position="3877"/>
    </location>
</feature>
<feature type="transmembrane region" description="Helical" evidence="18">
    <location>
        <begin position="3918"/>
        <end position="3940"/>
    </location>
</feature>
<dbReference type="InterPro" id="IPR036259">
    <property type="entry name" value="MFS_trans_sf"/>
</dbReference>
<evidence type="ECO:0000256" key="2">
    <source>
        <dbReference type="ARBA" id="ARBA00006459"/>
    </source>
</evidence>
<feature type="transmembrane region" description="Helical" evidence="18">
    <location>
        <begin position="61"/>
        <end position="84"/>
    </location>
</feature>
<feature type="transmembrane region" description="Helical" evidence="18">
    <location>
        <begin position="2192"/>
        <end position="2215"/>
    </location>
</feature>
<feature type="transmembrane region" description="Helical" evidence="18">
    <location>
        <begin position="2477"/>
        <end position="2498"/>
    </location>
</feature>
<feature type="transmembrane region" description="Helical" evidence="18">
    <location>
        <begin position="2774"/>
        <end position="2792"/>
    </location>
</feature>
<dbReference type="PRINTS" id="PR00176">
    <property type="entry name" value="NANEUSMPORT"/>
</dbReference>
<comment type="subcellular location">
    <subcellularLocation>
        <location evidence="1">Membrane</location>
        <topology evidence="1">Multi-pass membrane protein</topology>
    </subcellularLocation>
</comment>
<dbReference type="PANTHER" id="PTHR11616:SF321">
    <property type="entry name" value="SODIUM-DEPENDENT NUTRIENT AMINO ACID TRANSPORTER 1-RELATED"/>
    <property type="match status" value="1"/>
</dbReference>
<evidence type="ECO:0000256" key="13">
    <source>
        <dbReference type="ARBA" id="ARBA00037785"/>
    </source>
</evidence>
<feature type="transmembrane region" description="Helical" evidence="18">
    <location>
        <begin position="3384"/>
        <end position="3407"/>
    </location>
</feature>
<dbReference type="GO" id="GO:0015179">
    <property type="term" value="F:L-amino acid transmembrane transporter activity"/>
    <property type="evidence" value="ECO:0007669"/>
    <property type="project" value="TreeGrafter"/>
</dbReference>
<feature type="transmembrane region" description="Helical" evidence="18">
    <location>
        <begin position="1848"/>
        <end position="1866"/>
    </location>
</feature>
<feature type="region of interest" description="Disordered" evidence="17">
    <location>
        <begin position="1118"/>
        <end position="1161"/>
    </location>
</feature>
<feature type="transmembrane region" description="Helical" evidence="18">
    <location>
        <begin position="3709"/>
        <end position="3739"/>
    </location>
</feature>
<feature type="transmembrane region" description="Helical" evidence="18">
    <location>
        <begin position="2262"/>
        <end position="2286"/>
    </location>
</feature>
<protein>
    <recommendedName>
        <fullName evidence="16">Transporter</fullName>
    </recommendedName>
</protein>
<evidence type="ECO:0000256" key="4">
    <source>
        <dbReference type="ARBA" id="ARBA00022692"/>
    </source>
</evidence>
<sequence length="4079" mass="453298">MADTTEQTKTEVEVYANGSSLPSDKEIMDGMMQVRYLHAKKQDRDYSHLFRRKTRWQLIRLSMVIVGVEFLYAAETAFVTPILLGIGLSHTFMTMIWAFSPVLGFFFAPMIASFSDTIRLQWGRRRPVLLGLGLAMMTGMWILPHGKSIGVFFGDPDVPVDQMEGFRWSIPVTIVGLVLTDFDAETSNGIARAYFMDMCTPDDQARVLTTAMFIGGLGGTVGYVLGAIDWSQTNLNLLGSNEATVFLFVFIVVGVGLLITLTSYREIPLPTMESDPLLRPISTSAFEAEKARQLAVYSISKDIVADPIKPDKDQTGLEAGADDDDKPLQLRDFLRNIVRMPKSLFILYSTQFFSQLGYLSYCLYFTDFVGAEVFGGDVAAPPGSPELALYEDGVRFGCWGMAVFAICSASYSAIIEQLVKRFGARPVYMGGLLIFSLGMLFMGLFKEKFMIFIACPTVGIMYATMYSLPYLLVSQYHSKNSFEVKDGKCIPNTTKRGFGADVSLMSSMLFLAQLIISLAIGSIIDAVESNVVVIFSASIFSLCAALTASQVHPYQYGSGADNGDNQRCSSSSRSMYGTYQQQDRLTEDEILQGMLERRQRFAKLDHSRGYQHSFRRKSKWELVRLSLLIVGIECTYATETALVAPILLGIGLPHTVMTMIWATPSMAGLLFAPVIASISDRLRSRWGRRRPVMLALGVAILTGMLIIPNGRAVGELLGVTSVGWIATITTCGLIMCDFSAETSNGMCRTYAMEVCTIRDQTRVLSIMVLTGGIGATMGALFGAIDWNSIGVGHYLGGNDASVFTANWIVLFVGLLVTLTSFSEIPLPVQESEPMLRPVTQKMLLEEVKRMQGDGDQIVQDAVPEAAGFKQFLLNVLRMPRSMKILCLTQLLSHMSYLTYCLYYTDFVGSTVYEGDVRAQVGSPAANRYDEGIRFACLGMALCSMTSSMYSVFIERLIVRFGARPVYVVGLLAHCCGMLAMGLFPYKLVVFSCCALTGVMYATIYSLPFLLISHYHSKNCVSVTLTWDSSEVDGQYVESIERRGFGVDVSMMSSMLCFAQNFSMRYLALEQLLHRGPPTTLRYVDERLKSGRRNAEAGQFNPAFESDEPVTVVTGRAFNVGASDTSSNDENPQPPSGKEERSTTAKVSHLHEPAGQGSSRPGTVRLEMNLMKNIQKVQRDKWGKDIEFLLSCIALSVGLGNVWRFPFTALENGGGAFVIPYLIVLMLVGRPIYYLEMLISQFSSRGCINVYDASPAMRGIGVGQTYSTFIVMTYYASLMAVTMRYLIASFGDPLPWSECNEGWNATCIDSRLITNMAENSTTKAVTSAELYFVKDVLKEASTIHDGIGSPDWRLVLCLLIPWTCICLTLIKGIKSSGKVAYFLAIFPYIVMLVLLLRACTLEGAGDGMLYFIKPQWDRILEAKVWYAAVTQVFFSLTICFGNVMMYSSYNRFHNNVYRDVTIVSIMDTLTSMLAGLIVFGVIGHLAHVLDAPDIKQVVRGGAGLAFITYPDAIAKFTFWPQFFAIAFFMMLFVLGIGSNVGMATTIMTVIRDRFPHLQPALVAVGIAVVGFGIGVIYTTPGGQYVLDFLDFYGASFVALVLAVFEMITFSWIYGVGRICRDIEFMLGIKTGLYWRICWGFITPTLLSAILLYHIATYETFTFNDYVYPDGMYAFGWCIFAAGVLQLPAWAVYTFLKRKEPDWKDRLVHCFKPTHDWGPEDPELNAKYHEGGMGSHCAEKCDGHGGYELGIPRGMENRSYVGDEAGNASTLPVGGYTASYQHHPEQFVSVQLQNHVSVVETPSTDKDSPPPREKWGRNIEFLLSCVALSVGFGNVWRFPYTAYKNGGGAFVIPYLIVLFIIGRPIYYLEMVLGQFSNRGCVKVYDLAPAMRGIGVGQTVAIFTVITYYASVLAVTLRYLVASFSVELPWGKCDPSWDNCVDSSLLRTVMEGNFTQPRTSADLYFRKTVMHAADSLDDGLGYPDWRLALCLVVCWICIVGILIKGIKSSGKVSYFLAIFPYLIITILLIRSLTLEGAWTGIKYFFEPQWDKLLTIEVWYEAVTQCFFSLTICFGGLIVYSSFNDFSNNIYRHALIITSLDTVTSLVAGCVVFGVIGHLAHVTGQPDISKVVQSGPALTFITYPDTIAKFDFLKQFFAMLFFFMLFLLGIGTLIGIVTSVITAIHDQRPDIARWKIVIAVGLAGFCIGLVYITPGGLFILELFDYYGATLVTITLAVFELFTFAWIYGVHRVCKDIEFMLGIKTGIFWRVCWGIVTPITVLLILIISLVQYKPIDVPVGYNALGWCLYTFAILQLPCWAIYAVLQVHGLTWWERCKAVLRPMLDWGPEDKQKRSEYGQFIEEYKRQFSHRSESLVEKQTNCVTIGIASPATPVREKWTSNIEFTLSCIAYSVGFGNIWKFPYTALDNGGGAFLIPYLVVLFVIGRPLYYLEMAMGQFCSRGCVKIYDLAPAMRGVGIGQSVAMVVAMSYYTPVLAITLRYLLLSFSSELPWSKCDHSWSRCIDSDYRGYANVSGSLAEDRRNVSAELYFTNTIMHRAPLAEGLGWPDGKLVLCLLASWLILVVILIKGVRSTGKAAYFLAIFPYVIIFVLLAHSLSLEGSLEGIKFFLTPKWESLFSAKVWMEAVTQCFFSLSICFGGIIAYSSFNNFSNNVYRDAMIISWLDTFTSIVVGCIVFGVLGNLAHVTHRDSIQDIVREGPGLTFMAYPDAISKFEYFPQLFSVLFFLMFFIVGIGSNLGAITSVITAIRDRCPTVPNWKIVIGVSASMFCAGVVYLAPGGLDLLDVLDTYGAKYVTLTLALFEILTFAWIYGVDRVCRDIKFMLQIETGLFWRVCWGFLAPGLVGVILIVSFVDYVPLNVPSQYNVAGWILYTFAILQLPLWAAYAVITQDEKGCRTKMEPDEPKLQRTSRTSRSSSIPAATTWSPGPTPPSAVIGSTQLTIAGSEAPEVNSPAGTGEGQTREKWDRGIEFLLSCIALSVGFGNVWRFPYTAMQNGGGAFLVPYLVVLFLVGRPLYYLEMVMGQFSSRGCIKMFDVAPLMRGVGVGQTLALLLILGYYAAVLAVSVRYFVASFGSPLAWARCQPDWVGCVDSEFKGRVQNATLRPSAEFYFNRTVLHNYWTVDDGIGWPDWKLTVCLLFCWICIGCILIKGIRSSGKAAYFLAIFPYLILLVLLIRTCTLDGADQGILYLMKPQWRRLLDVEVWYAAVTQCFFSLTISIGSVIVFASYNSFTNNIYRDAMIISWLDTFTSVISGIVVFGIVGNIAHITGNRVEDMQIQGPQLTFITYPDAIAKFDAGQNVFGVLFFLMFFLLGLGSNTGIVTTIVTALRDRFPWLANWKAVVMIAVFGFSCGLVYITPGGLHVLDVVDKYGVTLTTLTLVMLELVTFCWLYGVGQIGHDIQLMLGRRTGVFWRACWSFLTLAIIVVIWLFSFIQYTPPSVPTGMIVAKAMENHAFNGAVDGGKPDSRSVASVMNSTTTLQTDSDDTKTTTTRDKWGRDIEFMLSCIAYSVGFGNIWKFPYTALKHGGGAFLLPYLIVLFIVGRPIYYLEMILGQFSSRGCVKLYDLAPAMRGIGVAQTIAMFVVMTYYAPVLAITFRYFVASFSSTLPWSECNPEWSNCVNSSFVGQLEPTNTSVELKSSAELFFLKEVIHKAPSLDDGLGMPDWKLALCLLFAWIVVATILIRGAKSTGKASYFLAIFPYVIILILLIQTVMLDGAMQGILYFITPQWDKLLSIEVWYEAVTQCFFSLSVCYGGIIAYSSFNNFSNNVHRDAVIISWLDTFTSIIAGCIVFGVIGNLAYVSGQPDIQKLARDGAGLTFMTYPDAIAKFQFLPQLFAALFFLMLFIVGVGSNLGVTTSIITAIRDQRPNLKHWQVVLGTVAVGYVFGLLYLTPGGFDFLDVIDYYGAKYVTLTFAVLELATVAWIYGVDRICRDIKFMLGIETSFYWRLCWGLIAPAATLLILIFSFADFELQKVPAGYNGLFIYAIALLQLPGWYIYAVRQRRSKQTESLRKAARNALQPMDIWGPENDAVRLQYQGEEEQYQAVQPAATSALRRIKKRMFNID</sequence>
<feature type="transmembrane region" description="Helical" evidence="18">
    <location>
        <begin position="1819"/>
        <end position="1836"/>
    </location>
</feature>
<dbReference type="GO" id="GO:0046872">
    <property type="term" value="F:metal ion binding"/>
    <property type="evidence" value="ECO:0007669"/>
    <property type="project" value="UniProtKB-KW"/>
</dbReference>
<feature type="transmembrane region" description="Helical" evidence="18">
    <location>
        <begin position="2883"/>
        <end position="2902"/>
    </location>
</feature>
<dbReference type="CDD" id="cd17313">
    <property type="entry name" value="MFS_SLC45_SUC"/>
    <property type="match status" value="1"/>
</dbReference>
<feature type="transmembrane region" description="Helical" evidence="18">
    <location>
        <begin position="1381"/>
        <end position="1403"/>
    </location>
</feature>
<feature type="binding site" evidence="14">
    <location>
        <position position="1434"/>
    </location>
    <ligand>
        <name>Na(+)</name>
        <dbReference type="ChEBI" id="CHEBI:29101"/>
        <label>1</label>
    </ligand>
</feature>
<feature type="transmembrane region" description="Helical" evidence="18">
    <location>
        <begin position="988"/>
        <end position="1011"/>
    </location>
</feature>
<evidence type="ECO:0000256" key="6">
    <source>
        <dbReference type="ARBA" id="ARBA00022970"/>
    </source>
</evidence>
<feature type="transmembrane region" description="Helical" evidence="18">
    <location>
        <begin position="1351"/>
        <end position="1369"/>
    </location>
</feature>
<feature type="transmembrane region" description="Helical" evidence="18">
    <location>
        <begin position="2673"/>
        <end position="2694"/>
    </location>
</feature>
<feature type="transmembrane region" description="Helical" evidence="18">
    <location>
        <begin position="1459"/>
        <end position="1481"/>
    </location>
</feature>
<keyword evidence="15" id="KW-1015">Disulfide bond</keyword>
<feature type="transmembrane region" description="Helical" evidence="18">
    <location>
        <begin position="1590"/>
        <end position="1611"/>
    </location>
</feature>
<feature type="transmembrane region" description="Helical" evidence="18">
    <location>
        <begin position="3317"/>
        <end position="3342"/>
    </location>
</feature>
<feature type="transmembrane region" description="Helical" evidence="18">
    <location>
        <begin position="127"/>
        <end position="146"/>
    </location>
</feature>
<keyword evidence="3 16" id="KW-0813">Transport</keyword>
<feature type="transmembrane region" description="Helical" evidence="18">
    <location>
        <begin position="2983"/>
        <end position="3000"/>
    </location>
</feature>
<feature type="compositionally biased region" description="Polar residues" evidence="17">
    <location>
        <begin position="1121"/>
        <end position="1130"/>
    </location>
</feature>
<feature type="transmembrane region" description="Helical" evidence="18">
    <location>
        <begin position="2058"/>
        <end position="2079"/>
    </location>
</feature>
<keyword evidence="9" id="KW-0406">Ion transport</keyword>
<feature type="transmembrane region" description="Helical" evidence="18">
    <location>
        <begin position="2804"/>
        <end position="2827"/>
    </location>
</feature>
<keyword evidence="6" id="KW-0029">Amino-acid transport</keyword>
<evidence type="ECO:0000313" key="20">
    <source>
        <dbReference type="Proteomes" id="UP000075884"/>
    </source>
</evidence>
<feature type="transmembrane region" description="Helical" evidence="18">
    <location>
        <begin position="245"/>
        <end position="264"/>
    </location>
</feature>
<feature type="region of interest" description="Disordered" evidence="17">
    <location>
        <begin position="2911"/>
        <end position="2945"/>
    </location>
</feature>
<feature type="transmembrane region" description="Helical" evidence="18">
    <location>
        <begin position="3593"/>
        <end position="3614"/>
    </location>
</feature>
<evidence type="ECO:0000256" key="10">
    <source>
        <dbReference type="ARBA" id="ARBA00023136"/>
    </source>
</evidence>
<dbReference type="Pfam" id="PF07690">
    <property type="entry name" value="MFS_1"/>
    <property type="match status" value="1"/>
</dbReference>
<feature type="transmembrane region" description="Helical" evidence="18">
    <location>
        <begin position="761"/>
        <end position="784"/>
    </location>
</feature>
<accession>A0A182N358</accession>
<feature type="transmembrane region" description="Helical" evidence="18">
    <location>
        <begin position="3993"/>
        <end position="4012"/>
    </location>
</feature>
<organism evidence="19 20">
    <name type="scientific">Anopheles dirus</name>
    <dbReference type="NCBI Taxonomy" id="7168"/>
    <lineage>
        <taxon>Eukaryota</taxon>
        <taxon>Metazoa</taxon>
        <taxon>Ecdysozoa</taxon>
        <taxon>Arthropoda</taxon>
        <taxon>Hexapoda</taxon>
        <taxon>Insecta</taxon>
        <taxon>Pterygota</taxon>
        <taxon>Neoptera</taxon>
        <taxon>Endopterygota</taxon>
        <taxon>Diptera</taxon>
        <taxon>Nematocera</taxon>
        <taxon>Culicoidea</taxon>
        <taxon>Culicidae</taxon>
        <taxon>Anophelinae</taxon>
        <taxon>Anopheles</taxon>
    </lineage>
</organism>
<feature type="transmembrane region" description="Helical" evidence="18">
    <location>
        <begin position="1897"/>
        <end position="1918"/>
    </location>
</feature>
<feature type="transmembrane region" description="Helical" evidence="18">
    <location>
        <begin position="1185"/>
        <end position="1202"/>
    </location>
</feature>
<feature type="transmembrane region" description="Helical" evidence="18">
    <location>
        <begin position="3175"/>
        <end position="3197"/>
    </location>
</feature>
<feature type="transmembrane region" description="Helical" evidence="18">
    <location>
        <begin position="1672"/>
        <end position="1694"/>
    </location>
</feature>
<dbReference type="PROSITE" id="PS00610">
    <property type="entry name" value="NA_NEUROTRAN_SYMP_1"/>
    <property type="match status" value="5"/>
</dbReference>
<evidence type="ECO:0000256" key="14">
    <source>
        <dbReference type="PIRSR" id="PIRSR600175-1"/>
    </source>
</evidence>
<feature type="transmembrane region" description="Helical" evidence="18">
    <location>
        <begin position="625"/>
        <end position="652"/>
    </location>
</feature>
<feature type="transmembrane region" description="Helical" evidence="18">
    <location>
        <begin position="3751"/>
        <end position="3776"/>
    </location>
</feature>
<feature type="transmembrane region" description="Helical" evidence="18">
    <location>
        <begin position="2640"/>
        <end position="2661"/>
    </location>
</feature>
<feature type="transmembrane region" description="Helical" evidence="18">
    <location>
        <begin position="2298"/>
        <end position="2320"/>
    </location>
</feature>
<feature type="transmembrane region" description="Helical" evidence="18">
    <location>
        <begin position="2221"/>
        <end position="2242"/>
    </location>
</feature>
<feature type="transmembrane region" description="Helical" evidence="18">
    <location>
        <begin position="2564"/>
        <end position="2582"/>
    </location>
</feature>
<evidence type="ECO:0000256" key="8">
    <source>
        <dbReference type="ARBA" id="ARBA00023053"/>
    </source>
</evidence>
<evidence type="ECO:0000256" key="9">
    <source>
        <dbReference type="ARBA" id="ARBA00023065"/>
    </source>
</evidence>
<dbReference type="InterPro" id="IPR000175">
    <property type="entry name" value="Na/ntran_symport"/>
</dbReference>
<feature type="transmembrane region" description="Helical" evidence="18">
    <location>
        <begin position="932"/>
        <end position="952"/>
    </location>
</feature>
<evidence type="ECO:0000256" key="16">
    <source>
        <dbReference type="RuleBase" id="RU003732"/>
    </source>
</evidence>
<feature type="binding site" evidence="14">
    <location>
        <position position="1196"/>
    </location>
    <ligand>
        <name>Na(+)</name>
        <dbReference type="ChEBI" id="CHEBI:29101"/>
        <label>1</label>
    </ligand>
</feature>
<feature type="transmembrane region" description="Helical" evidence="18">
    <location>
        <begin position="2591"/>
        <end position="2611"/>
    </location>
</feature>
<feature type="transmembrane region" description="Helical" evidence="18">
    <location>
        <begin position="502"/>
        <end position="524"/>
    </location>
</feature>
<feature type="transmembrane region" description="Helical" evidence="18">
    <location>
        <begin position="1214"/>
        <end position="1234"/>
    </location>
</feature>
<feature type="transmembrane region" description="Helical" evidence="18">
    <location>
        <begin position="804"/>
        <end position="826"/>
    </location>
</feature>
<feature type="transmembrane region" description="Helical" evidence="18">
    <location>
        <begin position="716"/>
        <end position="740"/>
    </location>
</feature>
<comment type="similarity">
    <text evidence="2 16">Belongs to the sodium:neurotransmitter symporter (SNF) (TC 2.A.22) family.</text>
</comment>
<feature type="transmembrane region" description="Helical" evidence="18">
    <location>
        <begin position="691"/>
        <end position="710"/>
    </location>
</feature>
<feature type="transmembrane region" description="Helical" evidence="18">
    <location>
        <begin position="451"/>
        <end position="473"/>
    </location>
</feature>
<evidence type="ECO:0000313" key="19">
    <source>
        <dbReference type="EnsemblMetazoa" id="ADIR002070-PA"/>
    </source>
</evidence>
<keyword evidence="12" id="KW-0739">Sodium transport</keyword>
<feature type="transmembrane region" description="Helical" evidence="18">
    <location>
        <begin position="2426"/>
        <end position="2446"/>
    </location>
</feature>
<feature type="transmembrane region" description="Helical" evidence="18">
    <location>
        <begin position="2012"/>
        <end position="2038"/>
    </location>
</feature>
<feature type="binding site" evidence="14">
    <location>
        <position position="1533"/>
    </location>
    <ligand>
        <name>Na(+)</name>
        <dbReference type="ChEBI" id="CHEBI:29101"/>
        <label>1</label>
    </ligand>
</feature>
<feature type="compositionally biased region" description="Polar residues" evidence="17">
    <location>
        <begin position="563"/>
        <end position="580"/>
    </location>
</feature>
<evidence type="ECO:0000256" key="17">
    <source>
        <dbReference type="SAM" id="MobiDB-lite"/>
    </source>
</evidence>
<dbReference type="GO" id="GO:0089718">
    <property type="term" value="P:amino acid import across plasma membrane"/>
    <property type="evidence" value="ECO:0007669"/>
    <property type="project" value="TreeGrafter"/>
</dbReference>
<feature type="transmembrane region" description="Helical" evidence="18">
    <location>
        <begin position="3217"/>
        <end position="3242"/>
    </location>
</feature>
<feature type="transmembrane region" description="Helical" evidence="18">
    <location>
        <begin position="3889"/>
        <end position="3906"/>
    </location>
</feature>
<keyword evidence="8 14" id="KW-0915">Sodium</keyword>
<feature type="transmembrane region" description="Helical" evidence="18">
    <location>
        <begin position="1982"/>
        <end position="2000"/>
    </location>
</feature>
<feature type="transmembrane region" description="Helical" evidence="18">
    <location>
        <begin position="530"/>
        <end position="548"/>
    </location>
</feature>
<feature type="transmembrane region" description="Helical" evidence="18">
    <location>
        <begin position="3542"/>
        <end position="3562"/>
    </location>
</feature>
<dbReference type="FunFam" id="1.20.1250.20:FF:000321">
    <property type="entry name" value="Solute carrier family 45 member 2"/>
    <property type="match status" value="1"/>
</dbReference>
<feature type="transmembrane region" description="Helical" evidence="18">
    <location>
        <begin position="658"/>
        <end position="679"/>
    </location>
</feature>
<feature type="compositionally biased region" description="Basic and acidic residues" evidence="17">
    <location>
        <begin position="2911"/>
        <end position="2920"/>
    </location>
</feature>
<feature type="binding site" evidence="14">
    <location>
        <position position="1200"/>
    </location>
    <ligand>
        <name>Na(+)</name>
        <dbReference type="ChEBI" id="CHEBI:29101"/>
        <label>1</label>
    </ligand>
</feature>
<evidence type="ECO:0000256" key="12">
    <source>
        <dbReference type="ARBA" id="ARBA00023201"/>
    </source>
</evidence>